<keyword evidence="11" id="KW-1185">Reference proteome</keyword>
<dbReference type="AlphaFoldDB" id="A0A9W9ZXZ0"/>
<evidence type="ECO:0000259" key="8">
    <source>
        <dbReference type="SMART" id="SM00645"/>
    </source>
</evidence>
<dbReference type="InterPro" id="IPR000169">
    <property type="entry name" value="Pept_cys_AS"/>
</dbReference>
<keyword evidence="5" id="KW-0865">Zymogen</keyword>
<protein>
    <recommendedName>
        <fullName evidence="12">Cathepsin L</fullName>
    </recommendedName>
</protein>
<evidence type="ECO:0000259" key="9">
    <source>
        <dbReference type="SMART" id="SM00848"/>
    </source>
</evidence>
<dbReference type="FunFam" id="3.90.70.10:FF:000006">
    <property type="entry name" value="Cathepsin S"/>
    <property type="match status" value="1"/>
</dbReference>
<dbReference type="CDD" id="cd02248">
    <property type="entry name" value="Peptidase_C1A"/>
    <property type="match status" value="1"/>
</dbReference>
<evidence type="ECO:0008006" key="12">
    <source>
        <dbReference type="Google" id="ProtNLM"/>
    </source>
</evidence>
<keyword evidence="4" id="KW-0788">Thiol protease</keyword>
<name>A0A9W9ZXZ0_9CNID</name>
<evidence type="ECO:0000256" key="5">
    <source>
        <dbReference type="ARBA" id="ARBA00023145"/>
    </source>
</evidence>
<evidence type="ECO:0000256" key="2">
    <source>
        <dbReference type="ARBA" id="ARBA00022670"/>
    </source>
</evidence>
<dbReference type="SMART" id="SM00848">
    <property type="entry name" value="Inhibitor_I29"/>
    <property type="match status" value="1"/>
</dbReference>
<keyword evidence="7" id="KW-0732">Signal</keyword>
<comment type="similarity">
    <text evidence="1">Belongs to the peptidase C1 family.</text>
</comment>
<dbReference type="PRINTS" id="PR00705">
    <property type="entry name" value="PAPAIN"/>
</dbReference>
<dbReference type="PROSITE" id="PS00139">
    <property type="entry name" value="THIOL_PROTEASE_CYS"/>
    <property type="match status" value="1"/>
</dbReference>
<dbReference type="Pfam" id="PF08246">
    <property type="entry name" value="Inhibitor_I29"/>
    <property type="match status" value="1"/>
</dbReference>
<gene>
    <name evidence="10" type="ORF">OS493_032677</name>
</gene>
<keyword evidence="3" id="KW-0378">Hydrolase</keyword>
<evidence type="ECO:0000313" key="11">
    <source>
        <dbReference type="Proteomes" id="UP001163046"/>
    </source>
</evidence>
<dbReference type="EMBL" id="MU825437">
    <property type="protein sequence ID" value="KAJ7389209.1"/>
    <property type="molecule type" value="Genomic_DNA"/>
</dbReference>
<dbReference type="GO" id="GO:0006508">
    <property type="term" value="P:proteolysis"/>
    <property type="evidence" value="ECO:0007669"/>
    <property type="project" value="UniProtKB-KW"/>
</dbReference>
<dbReference type="SUPFAM" id="SSF54001">
    <property type="entry name" value="Cysteine proteinases"/>
    <property type="match status" value="1"/>
</dbReference>
<evidence type="ECO:0000256" key="4">
    <source>
        <dbReference type="ARBA" id="ARBA00022807"/>
    </source>
</evidence>
<evidence type="ECO:0000313" key="10">
    <source>
        <dbReference type="EMBL" id="KAJ7389209.1"/>
    </source>
</evidence>
<dbReference type="InterPro" id="IPR025660">
    <property type="entry name" value="Pept_his_AS"/>
</dbReference>
<dbReference type="InterPro" id="IPR013128">
    <property type="entry name" value="Peptidase_C1A"/>
</dbReference>
<evidence type="ECO:0000256" key="7">
    <source>
        <dbReference type="SAM" id="SignalP"/>
    </source>
</evidence>
<keyword evidence="6" id="KW-1015">Disulfide bond</keyword>
<feature type="domain" description="Peptidase C1A papain C-terminal" evidence="8">
    <location>
        <begin position="117"/>
        <end position="333"/>
    </location>
</feature>
<dbReference type="GO" id="GO:0008234">
    <property type="term" value="F:cysteine-type peptidase activity"/>
    <property type="evidence" value="ECO:0007669"/>
    <property type="project" value="UniProtKB-KW"/>
</dbReference>
<proteinExistence type="inferred from homology"/>
<reference evidence="10" key="1">
    <citation type="submission" date="2023-01" db="EMBL/GenBank/DDBJ databases">
        <title>Genome assembly of the deep-sea coral Lophelia pertusa.</title>
        <authorList>
            <person name="Herrera S."/>
            <person name="Cordes E."/>
        </authorList>
    </citation>
    <scope>NUCLEOTIDE SEQUENCE</scope>
    <source>
        <strain evidence="10">USNM1676648</strain>
        <tissue evidence="10">Polyp</tissue>
    </source>
</reference>
<dbReference type="PROSITE" id="PS00639">
    <property type="entry name" value="THIOL_PROTEASE_HIS"/>
    <property type="match status" value="1"/>
</dbReference>
<accession>A0A9W9ZXZ0</accession>
<evidence type="ECO:0000256" key="3">
    <source>
        <dbReference type="ARBA" id="ARBA00022801"/>
    </source>
</evidence>
<dbReference type="OrthoDB" id="10253408at2759"/>
<dbReference type="InterPro" id="IPR000668">
    <property type="entry name" value="Peptidase_C1A_C"/>
</dbReference>
<dbReference type="Proteomes" id="UP001163046">
    <property type="component" value="Unassembled WGS sequence"/>
</dbReference>
<dbReference type="InterPro" id="IPR038765">
    <property type="entry name" value="Papain-like_cys_pep_sf"/>
</dbReference>
<sequence>MARLSLALLVALLFSVALSEILVKDNAWHAWKLFHNKKYESDDDESLRYTIWNENLKSILKHNTDGNSKFKLQMNHLGDMTSKEVHLILNGYNKAYRDTKNKESVASAFLPPNNVLLPKDVDWRNKGYVTPVKNQAQCGSCWAFSTTGSLEGQNFKKTGKLVSLSEQNLVDCSEKYGNHGCEGGLMDNAFKYIKANDGIDTEKSYPYVGRDGKCHFNASSVGADDTGFVDVKSGDEDALKNAVATVGPISVAIDAGHTSFQFYKDGVYNEASCSSTELDHGVLAVGYGTTDDGQDYWLVKNSWGASWGTKGYIMMSRNKENQCGIATDASYPLV</sequence>
<organism evidence="10 11">
    <name type="scientific">Desmophyllum pertusum</name>
    <dbReference type="NCBI Taxonomy" id="174260"/>
    <lineage>
        <taxon>Eukaryota</taxon>
        <taxon>Metazoa</taxon>
        <taxon>Cnidaria</taxon>
        <taxon>Anthozoa</taxon>
        <taxon>Hexacorallia</taxon>
        <taxon>Scleractinia</taxon>
        <taxon>Caryophylliina</taxon>
        <taxon>Caryophylliidae</taxon>
        <taxon>Desmophyllum</taxon>
    </lineage>
</organism>
<feature type="domain" description="Cathepsin propeptide inhibitor" evidence="9">
    <location>
        <begin position="28"/>
        <end position="85"/>
    </location>
</feature>
<dbReference type="InterPro" id="IPR025661">
    <property type="entry name" value="Pept_asp_AS"/>
</dbReference>
<feature type="chain" id="PRO_5040901269" description="Cathepsin L" evidence="7">
    <location>
        <begin position="20"/>
        <end position="334"/>
    </location>
</feature>
<dbReference type="PROSITE" id="PS00640">
    <property type="entry name" value="THIOL_PROTEASE_ASN"/>
    <property type="match status" value="1"/>
</dbReference>
<dbReference type="InterPro" id="IPR013201">
    <property type="entry name" value="Prot_inhib_I29"/>
</dbReference>
<dbReference type="SMART" id="SM00645">
    <property type="entry name" value="Pept_C1"/>
    <property type="match status" value="1"/>
</dbReference>
<feature type="signal peptide" evidence="7">
    <location>
        <begin position="1"/>
        <end position="19"/>
    </location>
</feature>
<dbReference type="PANTHER" id="PTHR12411">
    <property type="entry name" value="CYSTEINE PROTEASE FAMILY C1-RELATED"/>
    <property type="match status" value="1"/>
</dbReference>
<dbReference type="Gene3D" id="3.90.70.10">
    <property type="entry name" value="Cysteine proteinases"/>
    <property type="match status" value="1"/>
</dbReference>
<evidence type="ECO:0000256" key="1">
    <source>
        <dbReference type="ARBA" id="ARBA00008455"/>
    </source>
</evidence>
<comment type="caution">
    <text evidence="10">The sequence shown here is derived from an EMBL/GenBank/DDBJ whole genome shotgun (WGS) entry which is preliminary data.</text>
</comment>
<keyword evidence="2" id="KW-0645">Protease</keyword>
<dbReference type="InterPro" id="IPR039417">
    <property type="entry name" value="Peptidase_C1A_papain-like"/>
</dbReference>
<evidence type="ECO:0000256" key="6">
    <source>
        <dbReference type="ARBA" id="ARBA00023157"/>
    </source>
</evidence>
<dbReference type="Pfam" id="PF00112">
    <property type="entry name" value="Peptidase_C1"/>
    <property type="match status" value="1"/>
</dbReference>